<dbReference type="SUPFAM" id="SSF52490">
    <property type="entry name" value="Tubulin nucleotide-binding domain-like"/>
    <property type="match status" value="1"/>
</dbReference>
<feature type="binding site" evidence="4">
    <location>
        <position position="142"/>
    </location>
    <ligand>
        <name>GTP</name>
        <dbReference type="ChEBI" id="CHEBI:37565"/>
    </ligand>
</feature>
<dbReference type="InterPro" id="IPR024757">
    <property type="entry name" value="FtsZ_C"/>
</dbReference>
<dbReference type="SUPFAM" id="SSF55307">
    <property type="entry name" value="Tubulin C-terminal domain-like"/>
    <property type="match status" value="1"/>
</dbReference>
<dbReference type="GO" id="GO:0032153">
    <property type="term" value="C:cell division site"/>
    <property type="evidence" value="ECO:0007669"/>
    <property type="project" value="UniProtKB-UniRule"/>
</dbReference>
<organism evidence="9 10">
    <name type="scientific">Candidatus Pelagibacter giovannonii</name>
    <dbReference type="NCBI Taxonomy" id="2563896"/>
    <lineage>
        <taxon>Bacteria</taxon>
        <taxon>Pseudomonadati</taxon>
        <taxon>Pseudomonadota</taxon>
        <taxon>Alphaproteobacteria</taxon>
        <taxon>Candidatus Pelagibacterales</taxon>
        <taxon>Candidatus Pelagibacteraceae</taxon>
        <taxon>Candidatus Pelagibacter</taxon>
    </lineage>
</organism>
<keyword evidence="10" id="KW-1185">Reference proteome</keyword>
<accession>A0A6H1Q3G0</accession>
<dbReference type="InterPro" id="IPR003008">
    <property type="entry name" value="Tubulin_FtsZ_GTPase"/>
</dbReference>
<proteinExistence type="inferred from homology"/>
<feature type="binding site" evidence="4">
    <location>
        <position position="146"/>
    </location>
    <ligand>
        <name>GTP</name>
        <dbReference type="ChEBI" id="CHEBI:37565"/>
    </ligand>
</feature>
<dbReference type="InterPro" id="IPR008280">
    <property type="entry name" value="Tub_FtsZ_C"/>
</dbReference>
<dbReference type="PANTHER" id="PTHR30314:SF3">
    <property type="entry name" value="MITOCHONDRIAL DIVISION PROTEIN FSZA"/>
    <property type="match status" value="1"/>
</dbReference>
<evidence type="ECO:0000313" key="10">
    <source>
        <dbReference type="Proteomes" id="UP000501094"/>
    </source>
</evidence>
<evidence type="ECO:0000256" key="6">
    <source>
        <dbReference type="SAM" id="MobiDB-lite"/>
    </source>
</evidence>
<dbReference type="RefSeq" id="WP_168607226.1">
    <property type="nucleotide sequence ID" value="NZ_CP038852.1"/>
</dbReference>
<dbReference type="InterPro" id="IPR036525">
    <property type="entry name" value="Tubulin/FtsZ_GTPase_sf"/>
</dbReference>
<evidence type="ECO:0000313" key="9">
    <source>
        <dbReference type="EMBL" id="QIZ21368.1"/>
    </source>
</evidence>
<evidence type="ECO:0000259" key="8">
    <source>
        <dbReference type="SMART" id="SM00865"/>
    </source>
</evidence>
<evidence type="ECO:0000256" key="1">
    <source>
        <dbReference type="ARBA" id="ARBA00009690"/>
    </source>
</evidence>
<dbReference type="Gene3D" id="3.40.50.1440">
    <property type="entry name" value="Tubulin/FtsZ, GTPase domain"/>
    <property type="match status" value="1"/>
</dbReference>
<dbReference type="InterPro" id="IPR018316">
    <property type="entry name" value="Tubulin/FtsZ_2-layer-sand-dom"/>
</dbReference>
<keyword evidence="2 4" id="KW-0547">Nucleotide-binding</keyword>
<evidence type="ECO:0000256" key="5">
    <source>
        <dbReference type="NCBIfam" id="TIGR00065"/>
    </source>
</evidence>
<dbReference type="CDD" id="cd02201">
    <property type="entry name" value="FtsZ_type1"/>
    <property type="match status" value="1"/>
</dbReference>
<dbReference type="InterPro" id="IPR000158">
    <property type="entry name" value="Cell_div_FtsZ"/>
</dbReference>
<reference evidence="9 10" key="1">
    <citation type="journal article" date="2020" name="Nat. Microbiol.">
        <title>Lysogenic host-virus interactions in SAR11 marine bacteria.</title>
        <authorList>
            <person name="Morris R.M."/>
            <person name="Cain K.R."/>
            <person name="Hvorecny K.L."/>
            <person name="Kollman J.M."/>
        </authorList>
    </citation>
    <scope>NUCLEOTIDE SEQUENCE [LARGE SCALE GENOMIC DNA]</scope>
    <source>
        <strain evidence="9 10">NP1</strain>
    </source>
</reference>
<feature type="domain" description="Tubulin/FtsZ GTPase" evidence="7">
    <location>
        <begin position="16"/>
        <end position="208"/>
    </location>
</feature>
<dbReference type="GO" id="GO:0005525">
    <property type="term" value="F:GTP binding"/>
    <property type="evidence" value="ECO:0007669"/>
    <property type="project" value="UniProtKB-UniRule"/>
</dbReference>
<dbReference type="AlphaFoldDB" id="A0A6H1Q3G0"/>
<keyword evidence="3 4" id="KW-0342">GTP-binding</keyword>
<keyword evidence="4 9" id="KW-0132">Cell division</keyword>
<feature type="binding site" evidence="4">
    <location>
        <begin position="24"/>
        <end position="28"/>
    </location>
    <ligand>
        <name>GTP</name>
        <dbReference type="ChEBI" id="CHEBI:37565"/>
    </ligand>
</feature>
<dbReference type="InterPro" id="IPR037103">
    <property type="entry name" value="Tubulin/FtsZ-like_C"/>
</dbReference>
<gene>
    <name evidence="4 9" type="primary">ftsZ</name>
    <name evidence="9" type="ORF">E5R92_06185</name>
</gene>
<dbReference type="PRINTS" id="PR00423">
    <property type="entry name" value="CELLDVISFTSZ"/>
</dbReference>
<feature type="domain" description="Tubulin/FtsZ 2-layer sandwich" evidence="8">
    <location>
        <begin position="210"/>
        <end position="328"/>
    </location>
</feature>
<comment type="similarity">
    <text evidence="1 4">Belongs to the FtsZ family.</text>
</comment>
<dbReference type="GO" id="GO:0000917">
    <property type="term" value="P:division septum assembly"/>
    <property type="evidence" value="ECO:0007669"/>
    <property type="project" value="UniProtKB-KW"/>
</dbReference>
<feature type="binding site" evidence="4">
    <location>
        <begin position="111"/>
        <end position="113"/>
    </location>
    <ligand>
        <name>GTP</name>
        <dbReference type="ChEBI" id="CHEBI:37565"/>
    </ligand>
</feature>
<protein>
    <recommendedName>
        <fullName evidence="4 5">Cell division protein FtsZ</fullName>
    </recommendedName>
</protein>
<dbReference type="EMBL" id="CP038852">
    <property type="protein sequence ID" value="QIZ21368.1"/>
    <property type="molecule type" value="Genomic_DNA"/>
</dbReference>
<dbReference type="Pfam" id="PF12327">
    <property type="entry name" value="FtsZ_C"/>
    <property type="match status" value="1"/>
</dbReference>
<keyword evidence="4" id="KW-0717">Septation</keyword>
<evidence type="ECO:0000256" key="2">
    <source>
        <dbReference type="ARBA" id="ARBA00022741"/>
    </source>
</evidence>
<comment type="subcellular location">
    <subcellularLocation>
        <location evidence="4">Cytoplasm</location>
    </subcellularLocation>
    <text evidence="4">Assembles at midcell at the inner surface of the cytoplasmic membrane.</text>
</comment>
<dbReference type="PANTHER" id="PTHR30314">
    <property type="entry name" value="CELL DIVISION PROTEIN FTSZ-RELATED"/>
    <property type="match status" value="1"/>
</dbReference>
<dbReference type="KEGG" id="peg:E5R92_06185"/>
<dbReference type="FunFam" id="3.40.50.1440:FF:000001">
    <property type="entry name" value="Cell division protein FtsZ"/>
    <property type="match status" value="1"/>
</dbReference>
<dbReference type="HAMAP" id="MF_00909">
    <property type="entry name" value="FtsZ"/>
    <property type="match status" value="1"/>
</dbReference>
<dbReference type="SMART" id="SM00864">
    <property type="entry name" value="Tubulin"/>
    <property type="match status" value="1"/>
</dbReference>
<dbReference type="GO" id="GO:0003924">
    <property type="term" value="F:GTPase activity"/>
    <property type="evidence" value="ECO:0007669"/>
    <property type="project" value="UniProtKB-UniRule"/>
</dbReference>
<dbReference type="InterPro" id="IPR045061">
    <property type="entry name" value="FtsZ/CetZ"/>
</dbReference>
<keyword evidence="4" id="KW-0963">Cytoplasm</keyword>
<dbReference type="NCBIfam" id="TIGR00065">
    <property type="entry name" value="ftsZ"/>
    <property type="match status" value="1"/>
</dbReference>
<evidence type="ECO:0000256" key="3">
    <source>
        <dbReference type="ARBA" id="ARBA00023134"/>
    </source>
</evidence>
<dbReference type="Proteomes" id="UP000501094">
    <property type="component" value="Chromosome"/>
</dbReference>
<sequence>MTINFKSPEIKELQPRLLVVGVGGAGGNALNEMIDSGLQGVEFIAVNTDAQDLKSSKAKARIQIGLNLTKGLGAGAKHDIGQAAADESLNEIVNTLQGANMVFITAGMGGGTGTGAAHVIARAAKELNILTVGVVTLPFLYEGPSRMRRAQIGLEELRKHVDTIIVIPNQNLFKVANEQTTFEESFNLSNNVLMQGVQSVTDLMVRPGIVNLDFADVETVMASMGKAMMGTGEAEGEDRASKATDMAISNPLIDDYTLKGAKGLLVNITGGKDLKLFEVDEVVNKIRAEVDPEAEVIIGAITSGDLDGKIRVSIVATALDGQQPESKSVINMVHRIQNRNPGYSDFNSINSAQSFNFSPTMTSPISHGANALKLENEIIVEPATNTTSSEMMNEQTATNQEVESIVENNQSNDYEQSFSEEALTTAQLEENSPIEEQHISNGLENFVVEGEDAPDLFSSDSATSEAEGFLLNETSENTPEDDDLEIPAFLRRQKN</sequence>
<dbReference type="GO" id="GO:0051258">
    <property type="term" value="P:protein polymerization"/>
    <property type="evidence" value="ECO:0007669"/>
    <property type="project" value="UniProtKB-UniRule"/>
</dbReference>
<comment type="function">
    <text evidence="4">Essential cell division protein that forms a contractile ring structure (Z ring) at the future cell division site. The regulation of the ring assembly controls the timing and the location of cell division. One of the functions of the FtsZ ring is to recruit other cell division proteins to the septum to produce a new cell wall between the dividing cells. Binds GTP and shows GTPase activity.</text>
</comment>
<feature type="binding site" evidence="4">
    <location>
        <position position="190"/>
    </location>
    <ligand>
        <name>GTP</name>
        <dbReference type="ChEBI" id="CHEBI:37565"/>
    </ligand>
</feature>
<dbReference type="Gene3D" id="3.30.1330.20">
    <property type="entry name" value="Tubulin/FtsZ, C-terminal domain"/>
    <property type="match status" value="1"/>
</dbReference>
<dbReference type="Pfam" id="PF00091">
    <property type="entry name" value="Tubulin"/>
    <property type="match status" value="1"/>
</dbReference>
<evidence type="ECO:0000256" key="4">
    <source>
        <dbReference type="HAMAP-Rule" id="MF_00909"/>
    </source>
</evidence>
<comment type="subunit">
    <text evidence="4">Homodimer. Polymerizes to form a dynamic ring structure in a strictly GTP-dependent manner. Interacts directly with several other division proteins.</text>
</comment>
<evidence type="ECO:0000259" key="7">
    <source>
        <dbReference type="SMART" id="SM00864"/>
    </source>
</evidence>
<dbReference type="GO" id="GO:0043093">
    <property type="term" value="P:FtsZ-dependent cytokinesis"/>
    <property type="evidence" value="ECO:0007669"/>
    <property type="project" value="UniProtKB-UniRule"/>
</dbReference>
<keyword evidence="4" id="KW-0131">Cell cycle</keyword>
<name>A0A6H1Q3G0_9PROT</name>
<feature type="region of interest" description="Disordered" evidence="6">
    <location>
        <begin position="450"/>
        <end position="495"/>
    </location>
</feature>
<dbReference type="GO" id="GO:0005737">
    <property type="term" value="C:cytoplasm"/>
    <property type="evidence" value="ECO:0007669"/>
    <property type="project" value="UniProtKB-SubCell"/>
</dbReference>
<dbReference type="SMART" id="SM00865">
    <property type="entry name" value="Tubulin_C"/>
    <property type="match status" value="1"/>
</dbReference>